<keyword evidence="3" id="KW-1185">Reference proteome</keyword>
<reference evidence="2 3" key="1">
    <citation type="journal article" date="2015" name="Int. J. Syst. Evol. Microbiol.">
        <title>Aestuariivita atlantica sp. nov., isolated from deep sea sediment of the Atlantic Ocean.</title>
        <authorList>
            <person name="Li G."/>
            <person name="Lai Q."/>
            <person name="Du Y."/>
            <person name="Liu X."/>
            <person name="Sun F."/>
            <person name="Shao Z."/>
        </authorList>
    </citation>
    <scope>NUCLEOTIDE SEQUENCE [LARGE SCALE GENOMIC DNA]</scope>
    <source>
        <strain evidence="2 3">22II-S11-z3</strain>
    </source>
</reference>
<dbReference type="InterPro" id="IPR001509">
    <property type="entry name" value="Epimerase_deHydtase"/>
</dbReference>
<dbReference type="InterPro" id="IPR036291">
    <property type="entry name" value="NAD(P)-bd_dom_sf"/>
</dbReference>
<dbReference type="Proteomes" id="UP000036938">
    <property type="component" value="Unassembled WGS sequence"/>
</dbReference>
<dbReference type="Gene3D" id="3.40.50.720">
    <property type="entry name" value="NAD(P)-binding Rossmann-like Domain"/>
    <property type="match status" value="1"/>
</dbReference>
<evidence type="ECO:0000313" key="2">
    <source>
        <dbReference type="EMBL" id="KNG93539.1"/>
    </source>
</evidence>
<dbReference type="PANTHER" id="PTHR48079">
    <property type="entry name" value="PROTEIN YEEZ"/>
    <property type="match status" value="1"/>
</dbReference>
<dbReference type="GO" id="GO:0004029">
    <property type="term" value="F:aldehyde dehydrogenase (NAD+) activity"/>
    <property type="evidence" value="ECO:0007669"/>
    <property type="project" value="TreeGrafter"/>
</dbReference>
<dbReference type="EMBL" id="AQQZ01000004">
    <property type="protein sequence ID" value="KNG93539.1"/>
    <property type="molecule type" value="Genomic_DNA"/>
</dbReference>
<dbReference type="PANTHER" id="PTHR48079:SF6">
    <property type="entry name" value="NAD(P)-BINDING DOMAIN-CONTAINING PROTEIN-RELATED"/>
    <property type="match status" value="1"/>
</dbReference>
<comment type="caution">
    <text evidence="2">The sequence shown here is derived from an EMBL/GenBank/DDBJ whole genome shotgun (WGS) entry which is preliminary data.</text>
</comment>
<dbReference type="Pfam" id="PF01370">
    <property type="entry name" value="Epimerase"/>
    <property type="match status" value="1"/>
</dbReference>
<protein>
    <recommendedName>
        <fullName evidence="1">NAD-dependent epimerase/dehydratase domain-containing protein</fullName>
    </recommendedName>
</protein>
<proteinExistence type="predicted"/>
<dbReference type="OrthoDB" id="7836994at2"/>
<dbReference type="AlphaFoldDB" id="A0A0L1JP53"/>
<dbReference type="PATRIC" id="fig|1317121.7.peg.2674"/>
<evidence type="ECO:0000313" key="3">
    <source>
        <dbReference type="Proteomes" id="UP000036938"/>
    </source>
</evidence>
<dbReference type="STRING" id="1317121.ATO11_09990"/>
<organism evidence="2 3">
    <name type="scientific">Pseudaestuariivita atlantica</name>
    <dbReference type="NCBI Taxonomy" id="1317121"/>
    <lineage>
        <taxon>Bacteria</taxon>
        <taxon>Pseudomonadati</taxon>
        <taxon>Pseudomonadota</taxon>
        <taxon>Alphaproteobacteria</taxon>
        <taxon>Rhodobacterales</taxon>
        <taxon>Paracoccaceae</taxon>
        <taxon>Pseudaestuariivita</taxon>
    </lineage>
</organism>
<dbReference type="GO" id="GO:0005737">
    <property type="term" value="C:cytoplasm"/>
    <property type="evidence" value="ECO:0007669"/>
    <property type="project" value="TreeGrafter"/>
</dbReference>
<dbReference type="RefSeq" id="WP_050530725.1">
    <property type="nucleotide sequence ID" value="NZ_AQQZ01000004.1"/>
</dbReference>
<dbReference type="SUPFAM" id="SSF51735">
    <property type="entry name" value="NAD(P)-binding Rossmann-fold domains"/>
    <property type="match status" value="1"/>
</dbReference>
<gene>
    <name evidence="2" type="ORF">ATO11_09990</name>
</gene>
<dbReference type="InterPro" id="IPR051783">
    <property type="entry name" value="NAD(P)-dependent_oxidoreduct"/>
</dbReference>
<feature type="domain" description="NAD-dependent epimerase/dehydratase" evidence="1">
    <location>
        <begin position="8"/>
        <end position="176"/>
    </location>
</feature>
<accession>A0A0L1JP53</accession>
<evidence type="ECO:0000259" key="1">
    <source>
        <dbReference type="Pfam" id="PF01370"/>
    </source>
</evidence>
<name>A0A0L1JP53_9RHOB</name>
<sequence>MGDVGRLLVTGAGGFLGRAVVAEAKARGWHVTGHVRSGQVPEAQASLSCDLTAPEAKAKLIEVLPRVDAVIHCAASLSGDPVIQSRDTDRGTQVLMQALSVVPKRLVHVSSIAVIGATGLSDGSTVTEATPIETLPAGRDAYARAKLAQEWQVRDAARDVGLPVWILRPGAVFGPGRLWNAHIGPAFGDTVIRMERCGEVPLAFIDHTAQVLVAAAGLAPPELVSVVHVLDDDLPDRARFLATMRQTGWPSRVVPFNWRWLRPAAAVLGQSGSASSLFQAPTLRARYQPLRYSNTRLHKLLGWTPTHDFDAAFAESLRREGA</sequence>